<name>A0ABN6JXA0_9BURK</name>
<keyword evidence="4 6" id="KW-1133">Transmembrane helix</keyword>
<feature type="transmembrane region" description="Helical" evidence="6">
    <location>
        <begin position="128"/>
        <end position="149"/>
    </location>
</feature>
<dbReference type="PANTHER" id="PTHR32196:SF72">
    <property type="entry name" value="RIBOSE IMPORT PERMEASE PROTEIN RBSC"/>
    <property type="match status" value="1"/>
</dbReference>
<evidence type="ECO:0000256" key="5">
    <source>
        <dbReference type="ARBA" id="ARBA00023136"/>
    </source>
</evidence>
<dbReference type="PANTHER" id="PTHR32196">
    <property type="entry name" value="ABC TRANSPORTER PERMEASE PROTEIN YPHD-RELATED-RELATED"/>
    <property type="match status" value="1"/>
</dbReference>
<feature type="transmembrane region" description="Helical" evidence="6">
    <location>
        <begin position="16"/>
        <end position="37"/>
    </location>
</feature>
<evidence type="ECO:0000256" key="6">
    <source>
        <dbReference type="SAM" id="Phobius"/>
    </source>
</evidence>
<keyword evidence="7" id="KW-0614">Plasmid</keyword>
<geneLocation type="plasmid" evidence="7 8">
    <name>pPT365</name>
</geneLocation>
<proteinExistence type="predicted"/>
<evidence type="ECO:0000256" key="1">
    <source>
        <dbReference type="ARBA" id="ARBA00004651"/>
    </source>
</evidence>
<reference evidence="7 8" key="1">
    <citation type="journal article" date="2022" name="Front. Microbiol.">
        <title>Identification and characterization of a novel class of self-sufficient cytochrome P450 hydroxylase involved in cyclohexanecarboxylate degradation in Paraburkholderia terrae strain KU-64.</title>
        <authorList>
            <person name="Yamamoto T."/>
            <person name="Hasegawa Y."/>
            <person name="Iwaki H."/>
        </authorList>
    </citation>
    <scope>NUCLEOTIDE SEQUENCE [LARGE SCALE GENOMIC DNA]</scope>
    <source>
        <strain evidence="7 8">KU-64</strain>
    </source>
</reference>
<dbReference type="InterPro" id="IPR001851">
    <property type="entry name" value="ABC_transp_permease"/>
</dbReference>
<dbReference type="EMBL" id="AP024959">
    <property type="protein sequence ID" value="BCZ85592.1"/>
    <property type="molecule type" value="Genomic_DNA"/>
</dbReference>
<feature type="transmembrane region" description="Helical" evidence="6">
    <location>
        <begin position="216"/>
        <end position="238"/>
    </location>
</feature>
<sequence length="326" mass="33449">MKAIQSVSSPVDTSGRTILCAVLMLLLVAGCFNSQFFSLRYLLLQLQSAAILGVIAAGAMLVILTGHIDLSVPWTLTVSAVAASAFAQSAGPDFGAAMSPLVGLAAGAAIGVVNGFGVAWLRVPSLIWTLAVNAVLLGLNAYFGGGASIGSHPSALVLQLGGGRLFDLVPNAALIWITVSIAVAFLLRRTIWGRYLHAVGAREKAAWLSGIDTRKVLLVAFIFSGLASAAAGLLLSGYAGQAYQRMGDPYLLPGIAAVVVGGTSILGGKGSYSGTVAGVLLITLMSSLLSLLHVPEALKQICYGALIVGTVLVYSRKATASTRVPR</sequence>
<dbReference type="Proteomes" id="UP001319874">
    <property type="component" value="Plasmid pPT365"/>
</dbReference>
<keyword evidence="8" id="KW-1185">Reference proteome</keyword>
<gene>
    <name evidence="7" type="ORF">PTKU64_92670</name>
</gene>
<feature type="transmembrane region" description="Helical" evidence="6">
    <location>
        <begin position="49"/>
        <end position="68"/>
    </location>
</feature>
<feature type="transmembrane region" description="Helical" evidence="6">
    <location>
        <begin position="169"/>
        <end position="187"/>
    </location>
</feature>
<organism evidence="7 8">
    <name type="scientific">Paraburkholderia terrae</name>
    <dbReference type="NCBI Taxonomy" id="311230"/>
    <lineage>
        <taxon>Bacteria</taxon>
        <taxon>Pseudomonadati</taxon>
        <taxon>Pseudomonadota</taxon>
        <taxon>Betaproteobacteria</taxon>
        <taxon>Burkholderiales</taxon>
        <taxon>Burkholderiaceae</taxon>
        <taxon>Paraburkholderia</taxon>
    </lineage>
</organism>
<keyword evidence="2" id="KW-1003">Cell membrane</keyword>
<feature type="transmembrane region" description="Helical" evidence="6">
    <location>
        <begin position="298"/>
        <end position="315"/>
    </location>
</feature>
<dbReference type="CDD" id="cd06579">
    <property type="entry name" value="TM_PBP1_transp_AraH_like"/>
    <property type="match status" value="1"/>
</dbReference>
<evidence type="ECO:0000313" key="7">
    <source>
        <dbReference type="EMBL" id="BCZ85592.1"/>
    </source>
</evidence>
<dbReference type="PROSITE" id="PS51257">
    <property type="entry name" value="PROKAR_LIPOPROTEIN"/>
    <property type="match status" value="1"/>
</dbReference>
<dbReference type="RefSeq" id="WP_229517964.1">
    <property type="nucleotide sequence ID" value="NZ_AP024959.1"/>
</dbReference>
<feature type="transmembrane region" description="Helical" evidence="6">
    <location>
        <begin position="250"/>
        <end position="267"/>
    </location>
</feature>
<accession>A0ABN6JXA0</accession>
<evidence type="ECO:0000256" key="3">
    <source>
        <dbReference type="ARBA" id="ARBA00022692"/>
    </source>
</evidence>
<evidence type="ECO:0000256" key="4">
    <source>
        <dbReference type="ARBA" id="ARBA00022989"/>
    </source>
</evidence>
<feature type="transmembrane region" description="Helical" evidence="6">
    <location>
        <begin position="274"/>
        <end position="292"/>
    </location>
</feature>
<dbReference type="Pfam" id="PF02653">
    <property type="entry name" value="BPD_transp_2"/>
    <property type="match status" value="1"/>
</dbReference>
<keyword evidence="3 6" id="KW-0812">Transmembrane</keyword>
<evidence type="ECO:0000313" key="8">
    <source>
        <dbReference type="Proteomes" id="UP001319874"/>
    </source>
</evidence>
<evidence type="ECO:0000256" key="2">
    <source>
        <dbReference type="ARBA" id="ARBA00022475"/>
    </source>
</evidence>
<comment type="subcellular location">
    <subcellularLocation>
        <location evidence="1">Cell membrane</location>
        <topology evidence="1">Multi-pass membrane protein</topology>
    </subcellularLocation>
</comment>
<keyword evidence="5 6" id="KW-0472">Membrane</keyword>
<protein>
    <submittedName>
        <fullName evidence="7">ABC transporter permease</fullName>
    </submittedName>
</protein>
<feature type="transmembrane region" description="Helical" evidence="6">
    <location>
        <begin position="101"/>
        <end position="121"/>
    </location>
</feature>